<dbReference type="FunFam" id="3.30.420.10:FF:000081">
    <property type="entry name" value="Exonuclease DPD1 chloroplastic/mitochondrial"/>
    <property type="match status" value="1"/>
</dbReference>
<comment type="caution">
    <text evidence="10">The sequence shown here is derived from an EMBL/GenBank/DDBJ whole genome shotgun (WGS) entry which is preliminary data.</text>
</comment>
<evidence type="ECO:0000259" key="8">
    <source>
        <dbReference type="SMART" id="SM00479"/>
    </source>
</evidence>
<comment type="similarity">
    <text evidence="7">Belongs to the exonuclease superfamily. TREX family.</text>
</comment>
<dbReference type="GO" id="GO:0003676">
    <property type="term" value="F:nucleic acid binding"/>
    <property type="evidence" value="ECO:0007669"/>
    <property type="project" value="InterPro"/>
</dbReference>
<evidence type="ECO:0000256" key="2">
    <source>
        <dbReference type="ARBA" id="ARBA00022722"/>
    </source>
</evidence>
<dbReference type="SMART" id="SM00479">
    <property type="entry name" value="EXOIII"/>
    <property type="match status" value="1"/>
</dbReference>
<sequence length="444" mass="50927">MRTVSMCFSLLQVPRCRFHTLASSWWDNFHKLGRTGVKGSRLDHLRSNNSDLDGGHTRKYVRTVTTKTDQKRKSALNKKSEVVGHGMTLSSNELHTNKLEISTVERKDFGTQQKVTENKELAKLMTIIIFDIETTGFSRENERIIEIALQDLVGGENSTFQTLINPECYVPNSHIHGISTHMVSRPDVPRMKELIPILVEYIQSRQKPGGQVLWIGHNARSFDVPFLIKEFSRCSIEIPKDWIFMDTLPLARELVKSGGPNCPSKTSLQALREHYKIPLVGSAHRAMSDVYSLSLVLQRMTFDLKVPISGLLDRSFKASEMEHEVIEAELVLPTHLSFKKVQMYEKFPKGQSRGRHWKHLKQIIQAENYQNYPADEPNYVNIESPPSMHPNKKICDITGYEAPYHDPRTKLRYANTEVFKQIRSLPNEYVQSYLALRNAAVVLR</sequence>
<evidence type="ECO:0008006" key="11">
    <source>
        <dbReference type="Google" id="ProtNLM"/>
    </source>
</evidence>
<dbReference type="GO" id="GO:0005737">
    <property type="term" value="C:cytoplasm"/>
    <property type="evidence" value="ECO:0007669"/>
    <property type="project" value="TreeGrafter"/>
</dbReference>
<dbReference type="Pfam" id="PF08265">
    <property type="entry name" value="YL1_C"/>
    <property type="match status" value="1"/>
</dbReference>
<dbReference type="STRING" id="79200.A0A161ZLQ4"/>
<dbReference type="InterPro" id="IPR036397">
    <property type="entry name" value="RNaseH_sf"/>
</dbReference>
<keyword evidence="4" id="KW-0378">Hydrolase</keyword>
<keyword evidence="5" id="KW-0269">Exonuclease</keyword>
<feature type="domain" description="Vps72/YL1 C-terminal" evidence="9">
    <location>
        <begin position="393"/>
        <end position="422"/>
    </location>
</feature>
<evidence type="ECO:0000256" key="4">
    <source>
        <dbReference type="ARBA" id="ARBA00022801"/>
    </source>
</evidence>
<dbReference type="SMART" id="SM00993">
    <property type="entry name" value="YL1_C"/>
    <property type="match status" value="1"/>
</dbReference>
<evidence type="ECO:0000259" key="9">
    <source>
        <dbReference type="SMART" id="SM00993"/>
    </source>
</evidence>
<proteinExistence type="inferred from homology"/>
<dbReference type="EMBL" id="LNRQ01000007">
    <property type="protein sequence ID" value="KZM88192.1"/>
    <property type="molecule type" value="Genomic_DNA"/>
</dbReference>
<protein>
    <recommendedName>
        <fullName evidence="11">Exonuclease domain-containing protein</fullName>
    </recommendedName>
</protein>
<evidence type="ECO:0000313" key="10">
    <source>
        <dbReference type="EMBL" id="KZM88192.1"/>
    </source>
</evidence>
<dbReference type="InterPro" id="IPR040393">
    <property type="entry name" value="TREX1/2"/>
</dbReference>
<organism evidence="10">
    <name type="scientific">Daucus carota subsp. sativus</name>
    <name type="common">Carrot</name>
    <dbReference type="NCBI Taxonomy" id="79200"/>
    <lineage>
        <taxon>Eukaryota</taxon>
        <taxon>Viridiplantae</taxon>
        <taxon>Streptophyta</taxon>
        <taxon>Embryophyta</taxon>
        <taxon>Tracheophyta</taxon>
        <taxon>Spermatophyta</taxon>
        <taxon>Magnoliopsida</taxon>
        <taxon>eudicotyledons</taxon>
        <taxon>Gunneridae</taxon>
        <taxon>Pentapetalae</taxon>
        <taxon>asterids</taxon>
        <taxon>campanulids</taxon>
        <taxon>Apiales</taxon>
        <taxon>Apiaceae</taxon>
        <taxon>Apioideae</taxon>
        <taxon>Scandiceae</taxon>
        <taxon>Daucinae</taxon>
        <taxon>Daucus</taxon>
        <taxon>Daucus sect. Daucus</taxon>
    </lineage>
</organism>
<evidence type="ECO:0000256" key="3">
    <source>
        <dbReference type="ARBA" id="ARBA00022723"/>
    </source>
</evidence>
<evidence type="ECO:0000256" key="6">
    <source>
        <dbReference type="ARBA" id="ARBA00022842"/>
    </source>
</evidence>
<dbReference type="OMA" id="IPPDWLF"/>
<gene>
    <name evidence="10" type="ORF">DCAR_025267</name>
</gene>
<dbReference type="AlphaFoldDB" id="A0A161ZLQ4"/>
<dbReference type="InterPro" id="IPR013272">
    <property type="entry name" value="Vps72/YL1_C"/>
</dbReference>
<dbReference type="CDD" id="cd06127">
    <property type="entry name" value="DEDDh"/>
    <property type="match status" value="1"/>
</dbReference>
<dbReference type="Gramene" id="KZM88192">
    <property type="protein sequence ID" value="KZM88192"/>
    <property type="gene ID" value="DCAR_025267"/>
</dbReference>
<dbReference type="GO" id="GO:0008296">
    <property type="term" value="F:3'-5'-DNA exonuclease activity"/>
    <property type="evidence" value="ECO:0007669"/>
    <property type="project" value="TreeGrafter"/>
</dbReference>
<dbReference type="GO" id="GO:0046872">
    <property type="term" value="F:metal ion binding"/>
    <property type="evidence" value="ECO:0007669"/>
    <property type="project" value="UniProtKB-KW"/>
</dbReference>
<keyword evidence="3" id="KW-0479">Metal-binding</keyword>
<dbReference type="GO" id="GO:0006308">
    <property type="term" value="P:DNA catabolic process"/>
    <property type="evidence" value="ECO:0007669"/>
    <property type="project" value="TreeGrafter"/>
</dbReference>
<dbReference type="InterPro" id="IPR012337">
    <property type="entry name" value="RNaseH-like_sf"/>
</dbReference>
<keyword evidence="2" id="KW-0540">Nuclease</keyword>
<evidence type="ECO:0000256" key="1">
    <source>
        <dbReference type="ARBA" id="ARBA00001946"/>
    </source>
</evidence>
<dbReference type="Gene3D" id="3.30.420.10">
    <property type="entry name" value="Ribonuclease H-like superfamily/Ribonuclease H"/>
    <property type="match status" value="1"/>
</dbReference>
<dbReference type="PANTHER" id="PTHR13058:SF19">
    <property type="entry name" value="LD40940P"/>
    <property type="match status" value="1"/>
</dbReference>
<comment type="cofactor">
    <cofactor evidence="1">
        <name>Mg(2+)</name>
        <dbReference type="ChEBI" id="CHEBI:18420"/>
    </cofactor>
</comment>
<dbReference type="PANTHER" id="PTHR13058">
    <property type="entry name" value="THREE PRIME REPAIR EXONUCLEASE 1, 2"/>
    <property type="match status" value="1"/>
</dbReference>
<name>A0A161ZLQ4_DAUCS</name>
<feature type="domain" description="Exonuclease" evidence="8">
    <location>
        <begin position="126"/>
        <end position="306"/>
    </location>
</feature>
<reference evidence="10" key="1">
    <citation type="journal article" date="2016" name="Nat. Genet.">
        <title>A high-quality carrot genome assembly provides new insights into carotenoid accumulation and asterid genome evolution.</title>
        <authorList>
            <person name="Iorizzo M."/>
            <person name="Ellison S."/>
            <person name="Senalik D."/>
            <person name="Zeng P."/>
            <person name="Satapoomin P."/>
            <person name="Huang J."/>
            <person name="Bowman M."/>
            <person name="Iovene M."/>
            <person name="Sanseverino W."/>
            <person name="Cavagnaro P."/>
            <person name="Yildiz M."/>
            <person name="Macko-Podgorni A."/>
            <person name="Moranska E."/>
            <person name="Grzebelus E."/>
            <person name="Grzebelus D."/>
            <person name="Ashrafi H."/>
            <person name="Zheng Z."/>
            <person name="Cheng S."/>
            <person name="Spooner D."/>
            <person name="Van Deynze A."/>
            <person name="Simon P."/>
        </authorList>
    </citation>
    <scope>NUCLEOTIDE SEQUENCE [LARGE SCALE GENOMIC DNA]</scope>
    <source>
        <tissue evidence="10">Leaf</tissue>
    </source>
</reference>
<evidence type="ECO:0000256" key="7">
    <source>
        <dbReference type="ARBA" id="ARBA00025769"/>
    </source>
</evidence>
<evidence type="ECO:0000256" key="5">
    <source>
        <dbReference type="ARBA" id="ARBA00022839"/>
    </source>
</evidence>
<accession>A0A161ZLQ4</accession>
<dbReference type="InterPro" id="IPR013520">
    <property type="entry name" value="Ribonucl_H"/>
</dbReference>
<keyword evidence="6" id="KW-0460">Magnesium</keyword>
<dbReference type="SUPFAM" id="SSF53098">
    <property type="entry name" value="Ribonuclease H-like"/>
    <property type="match status" value="1"/>
</dbReference>
<dbReference type="Pfam" id="PF00929">
    <property type="entry name" value="RNase_T"/>
    <property type="match status" value="1"/>
</dbReference>